<dbReference type="AlphaFoldDB" id="A0A3L6QI25"/>
<gene>
    <name evidence="2" type="ORF">C2845_PM12G01760</name>
</gene>
<evidence type="ECO:0000259" key="1">
    <source>
        <dbReference type="Pfam" id="PF00646"/>
    </source>
</evidence>
<evidence type="ECO:0000313" key="2">
    <source>
        <dbReference type="EMBL" id="RLM80308.1"/>
    </source>
</evidence>
<dbReference type="Pfam" id="PF00646">
    <property type="entry name" value="F-box"/>
    <property type="match status" value="1"/>
</dbReference>
<organism evidence="2 3">
    <name type="scientific">Panicum miliaceum</name>
    <name type="common">Proso millet</name>
    <name type="synonym">Broomcorn millet</name>
    <dbReference type="NCBI Taxonomy" id="4540"/>
    <lineage>
        <taxon>Eukaryota</taxon>
        <taxon>Viridiplantae</taxon>
        <taxon>Streptophyta</taxon>
        <taxon>Embryophyta</taxon>
        <taxon>Tracheophyta</taxon>
        <taxon>Spermatophyta</taxon>
        <taxon>Magnoliopsida</taxon>
        <taxon>Liliopsida</taxon>
        <taxon>Poales</taxon>
        <taxon>Poaceae</taxon>
        <taxon>PACMAD clade</taxon>
        <taxon>Panicoideae</taxon>
        <taxon>Panicodae</taxon>
        <taxon>Paniceae</taxon>
        <taxon>Panicinae</taxon>
        <taxon>Panicum</taxon>
        <taxon>Panicum sect. Panicum</taxon>
    </lineage>
</organism>
<dbReference type="Proteomes" id="UP000275267">
    <property type="component" value="Unassembled WGS sequence"/>
</dbReference>
<sequence length="97" mass="10882">MSSSAYLFDDVLTEILLRLPPECVLRSRAVSRRWRPITTCPAFVEAYSRRRPLELLAYPDGYRIGSGAKNALAGVDPAGGTIRRLLRFHDPLHLVDS</sequence>
<dbReference type="InterPro" id="IPR001810">
    <property type="entry name" value="F-box_dom"/>
</dbReference>
<feature type="domain" description="F-box" evidence="1">
    <location>
        <begin position="7"/>
        <end position="35"/>
    </location>
</feature>
<accession>A0A3L6QI25</accession>
<protein>
    <recommendedName>
        <fullName evidence="1">F-box domain-containing protein</fullName>
    </recommendedName>
</protein>
<name>A0A3L6QI25_PANMI</name>
<comment type="caution">
    <text evidence="2">The sequence shown here is derived from an EMBL/GenBank/DDBJ whole genome shotgun (WGS) entry which is preliminary data.</text>
</comment>
<dbReference type="InterPro" id="IPR036047">
    <property type="entry name" value="F-box-like_dom_sf"/>
</dbReference>
<evidence type="ECO:0000313" key="3">
    <source>
        <dbReference type="Proteomes" id="UP000275267"/>
    </source>
</evidence>
<proteinExistence type="predicted"/>
<reference evidence="3" key="1">
    <citation type="journal article" date="2019" name="Nat. Commun.">
        <title>The genome of broomcorn millet.</title>
        <authorList>
            <person name="Zou C."/>
            <person name="Miki D."/>
            <person name="Li D."/>
            <person name="Tang Q."/>
            <person name="Xiao L."/>
            <person name="Rajput S."/>
            <person name="Deng P."/>
            <person name="Jia W."/>
            <person name="Huang R."/>
            <person name="Zhang M."/>
            <person name="Sun Y."/>
            <person name="Hu J."/>
            <person name="Fu X."/>
            <person name="Schnable P.S."/>
            <person name="Li F."/>
            <person name="Zhang H."/>
            <person name="Feng B."/>
            <person name="Zhu X."/>
            <person name="Liu R."/>
            <person name="Schnable J.C."/>
            <person name="Zhu J.-K."/>
            <person name="Zhang H."/>
        </authorList>
    </citation>
    <scope>NUCLEOTIDE SEQUENCE [LARGE SCALE GENOMIC DNA]</scope>
</reference>
<dbReference type="EMBL" id="PQIB02000012">
    <property type="protein sequence ID" value="RLM80308.1"/>
    <property type="molecule type" value="Genomic_DNA"/>
</dbReference>
<keyword evidence="3" id="KW-1185">Reference proteome</keyword>
<dbReference type="SUPFAM" id="SSF81383">
    <property type="entry name" value="F-box domain"/>
    <property type="match status" value="1"/>
</dbReference>
<dbReference type="STRING" id="4540.A0A3L6QI25"/>
<dbReference type="Gene3D" id="1.20.1280.50">
    <property type="match status" value="1"/>
</dbReference>
<dbReference type="OrthoDB" id="678104at2759"/>